<dbReference type="InterPro" id="IPR002575">
    <property type="entry name" value="Aminoglycoside_PTrfase"/>
</dbReference>
<comment type="caution">
    <text evidence="2">The sequence shown here is derived from an EMBL/GenBank/DDBJ whole genome shotgun (WGS) entry which is preliminary data.</text>
</comment>
<name>A0ABR3G700_9PEZI</name>
<dbReference type="Gene3D" id="3.90.1200.10">
    <property type="match status" value="1"/>
</dbReference>
<feature type="domain" description="Aminoglycoside phosphotransferase" evidence="1">
    <location>
        <begin position="89"/>
        <end position="292"/>
    </location>
</feature>
<evidence type="ECO:0000313" key="2">
    <source>
        <dbReference type="EMBL" id="KAL0631482.1"/>
    </source>
</evidence>
<dbReference type="PANTHER" id="PTHR21310:SF15">
    <property type="entry name" value="AMINOGLYCOSIDE PHOSPHOTRANSFERASE DOMAIN-CONTAINING PROTEIN"/>
    <property type="match status" value="1"/>
</dbReference>
<accession>A0ABR3G700</accession>
<organism evidence="2 3">
    <name type="scientific">Discina gigas</name>
    <dbReference type="NCBI Taxonomy" id="1032678"/>
    <lineage>
        <taxon>Eukaryota</taxon>
        <taxon>Fungi</taxon>
        <taxon>Dikarya</taxon>
        <taxon>Ascomycota</taxon>
        <taxon>Pezizomycotina</taxon>
        <taxon>Pezizomycetes</taxon>
        <taxon>Pezizales</taxon>
        <taxon>Discinaceae</taxon>
        <taxon>Discina</taxon>
    </lineage>
</organism>
<sequence length="354" mass="40076">MAGPESEITDHAMKCDEVEALALSHPHINFGELKRQSSMAFGISCTRIERLGQGDSHELFVLFFGSLDLDLDASIDPGHVPAQPEWSCIARFTKQTRSVEKMTSELESMLYVRSKTTIPVPEVYFYDFDPRNQVGAPFILMQRMPGCNLHTIWDSLSIKHKEAVLTQVAGVLAKLSLVKFDKIGCLQKDGLGPILNFIAGSKGPFTSTYDYCISFLPDAKPGTSPYQEIKSELETYLEAHKDESYLHAPYRLIHPDFDDKNMIFVQDMDGNQPPKLSGIIDWEHTYTGPLYYLYEYPIFIQDSYMEGENYEENASLRLHFAHALCQQFPEASAEAQAAWLCLQSKCRTLGTFLR</sequence>
<reference evidence="2 3" key="1">
    <citation type="submission" date="2024-02" db="EMBL/GenBank/DDBJ databases">
        <title>Discinaceae phylogenomics.</title>
        <authorList>
            <person name="Dirks A.C."/>
            <person name="James T.Y."/>
        </authorList>
    </citation>
    <scope>NUCLEOTIDE SEQUENCE [LARGE SCALE GENOMIC DNA]</scope>
    <source>
        <strain evidence="2 3">ACD0624</strain>
    </source>
</reference>
<dbReference type="EMBL" id="JBBBZM010000242">
    <property type="protein sequence ID" value="KAL0631482.1"/>
    <property type="molecule type" value="Genomic_DNA"/>
</dbReference>
<dbReference type="Proteomes" id="UP001447188">
    <property type="component" value="Unassembled WGS sequence"/>
</dbReference>
<evidence type="ECO:0000313" key="3">
    <source>
        <dbReference type="Proteomes" id="UP001447188"/>
    </source>
</evidence>
<dbReference type="InterPro" id="IPR051678">
    <property type="entry name" value="AGP_Transferase"/>
</dbReference>
<proteinExistence type="predicted"/>
<dbReference type="Pfam" id="PF01636">
    <property type="entry name" value="APH"/>
    <property type="match status" value="1"/>
</dbReference>
<dbReference type="Gene3D" id="3.30.200.20">
    <property type="entry name" value="Phosphorylase Kinase, domain 1"/>
    <property type="match status" value="1"/>
</dbReference>
<protein>
    <recommendedName>
        <fullName evidence="1">Aminoglycoside phosphotransferase domain-containing protein</fullName>
    </recommendedName>
</protein>
<dbReference type="InterPro" id="IPR011009">
    <property type="entry name" value="Kinase-like_dom_sf"/>
</dbReference>
<gene>
    <name evidence="2" type="ORF">Q9L58_009641</name>
</gene>
<keyword evidence="3" id="KW-1185">Reference proteome</keyword>
<dbReference type="PANTHER" id="PTHR21310">
    <property type="entry name" value="AMINOGLYCOSIDE PHOSPHOTRANSFERASE-RELATED-RELATED"/>
    <property type="match status" value="1"/>
</dbReference>
<dbReference type="SUPFAM" id="SSF56112">
    <property type="entry name" value="Protein kinase-like (PK-like)"/>
    <property type="match status" value="1"/>
</dbReference>
<evidence type="ECO:0000259" key="1">
    <source>
        <dbReference type="Pfam" id="PF01636"/>
    </source>
</evidence>